<reference evidence="10 13" key="2">
    <citation type="journal article" date="2020" name="FEMS Microbiol. Ecol.">
        <title>Temporal dynamics of bacterial communities during seed development and maturation.</title>
        <authorList>
            <person name="Chesneau G."/>
            <person name="Torres-Cortes G."/>
            <person name="Briand M."/>
            <person name="Darrasse A."/>
            <person name="Preveaux A."/>
            <person name="Marais C."/>
            <person name="Jacques M.A."/>
            <person name="Shade A."/>
            <person name="Barret M."/>
        </authorList>
    </citation>
    <scope>NUCLEOTIDE SEQUENCE [LARGE SCALE GENOMIC DNA]</scope>
    <source>
        <strain evidence="10 13">CFBP13732</strain>
    </source>
</reference>
<dbReference type="Proteomes" id="UP000306393">
    <property type="component" value="Unassembled WGS sequence"/>
</dbReference>
<evidence type="ECO:0000313" key="13">
    <source>
        <dbReference type="Proteomes" id="UP000661012"/>
    </source>
</evidence>
<dbReference type="STRING" id="1219360.GCA_001571305_03802"/>
<dbReference type="SUPFAM" id="SSF48498">
    <property type="entry name" value="Tetracyclin repressor-like, C-terminal domain"/>
    <property type="match status" value="1"/>
</dbReference>
<dbReference type="InterPro" id="IPR001647">
    <property type="entry name" value="HTH_TetR"/>
</dbReference>
<dbReference type="EMBL" id="QGAC01000009">
    <property type="protein sequence ID" value="TKJ90362.1"/>
    <property type="molecule type" value="Genomic_DNA"/>
</dbReference>
<protein>
    <recommendedName>
        <fullName evidence="7">HTH-type transcriptional regulator BetI</fullName>
    </recommendedName>
</protein>
<dbReference type="SUPFAM" id="SSF46689">
    <property type="entry name" value="Homeodomain-like"/>
    <property type="match status" value="1"/>
</dbReference>
<evidence type="ECO:0000256" key="5">
    <source>
        <dbReference type="ARBA" id="ARBA00023163"/>
    </source>
</evidence>
<dbReference type="NCBIfam" id="TIGR03384">
    <property type="entry name" value="betaine_BetI"/>
    <property type="match status" value="1"/>
</dbReference>
<evidence type="ECO:0000313" key="11">
    <source>
        <dbReference type="EMBL" id="TKJ90362.1"/>
    </source>
</evidence>
<evidence type="ECO:0000256" key="8">
    <source>
        <dbReference type="PROSITE-ProRule" id="PRU00335"/>
    </source>
</evidence>
<keyword evidence="13" id="KW-1185">Reference proteome</keyword>
<evidence type="ECO:0000256" key="6">
    <source>
        <dbReference type="ARBA" id="ARBA00024936"/>
    </source>
</evidence>
<dbReference type="GO" id="GO:0003700">
    <property type="term" value="F:DNA-binding transcription factor activity"/>
    <property type="evidence" value="ECO:0007669"/>
    <property type="project" value="UniProtKB-UniRule"/>
</dbReference>
<evidence type="ECO:0000256" key="1">
    <source>
        <dbReference type="ARBA" id="ARBA00004719"/>
    </source>
</evidence>
<dbReference type="EMBL" id="JACYNN010000011">
    <property type="protein sequence ID" value="MBD8107730.1"/>
    <property type="molecule type" value="Genomic_DNA"/>
</dbReference>
<evidence type="ECO:0000259" key="9">
    <source>
        <dbReference type="PROSITE" id="PS50977"/>
    </source>
</evidence>
<name>A0A3S7S957_9GAMM</name>
<dbReference type="GO" id="GO:0045892">
    <property type="term" value="P:negative regulation of DNA-templated transcription"/>
    <property type="evidence" value="ECO:0007669"/>
    <property type="project" value="UniProtKB-UniRule"/>
</dbReference>
<dbReference type="PANTHER" id="PTHR30055">
    <property type="entry name" value="HTH-TYPE TRANSCRIPTIONAL REGULATOR RUTR"/>
    <property type="match status" value="1"/>
</dbReference>
<gene>
    <name evidence="7 10" type="primary">betI</name>
    <name evidence="11" type="ORF">EpCFBP13511_10855</name>
    <name evidence="10" type="ORF">IFT93_15120</name>
</gene>
<evidence type="ECO:0000256" key="4">
    <source>
        <dbReference type="ARBA" id="ARBA00023125"/>
    </source>
</evidence>
<dbReference type="InterPro" id="IPR017757">
    <property type="entry name" value="Tscrpt_rep_BetI"/>
</dbReference>
<dbReference type="HAMAP" id="MF_00768">
    <property type="entry name" value="HTH_type_BetI"/>
    <property type="match status" value="1"/>
</dbReference>
<keyword evidence="2 7" id="KW-0678">Repressor</keyword>
<evidence type="ECO:0000256" key="3">
    <source>
        <dbReference type="ARBA" id="ARBA00023015"/>
    </source>
</evidence>
<dbReference type="RefSeq" id="WP_062748208.1">
    <property type="nucleotide sequence ID" value="NZ_CP022725.1"/>
</dbReference>
<proteinExistence type="inferred from homology"/>
<dbReference type="PRINTS" id="PR00455">
    <property type="entry name" value="HTHTETR"/>
</dbReference>
<dbReference type="GeneID" id="67474755"/>
<feature type="DNA-binding region" description="H-T-H motif" evidence="7 8">
    <location>
        <begin position="31"/>
        <end position="50"/>
    </location>
</feature>
<dbReference type="InterPro" id="IPR050109">
    <property type="entry name" value="HTH-type_TetR-like_transc_reg"/>
</dbReference>
<evidence type="ECO:0000256" key="2">
    <source>
        <dbReference type="ARBA" id="ARBA00022491"/>
    </source>
</evidence>
<feature type="domain" description="HTH tetR-type" evidence="9">
    <location>
        <begin position="8"/>
        <end position="68"/>
    </location>
</feature>
<accession>A0A3S7S957</accession>
<dbReference type="InterPro" id="IPR036271">
    <property type="entry name" value="Tet_transcr_reg_TetR-rel_C_sf"/>
</dbReference>
<dbReference type="GO" id="GO:0019285">
    <property type="term" value="P:glycine betaine biosynthetic process from choline"/>
    <property type="evidence" value="ECO:0007669"/>
    <property type="project" value="UniProtKB-UniRule"/>
</dbReference>
<dbReference type="GO" id="GO:0000976">
    <property type="term" value="F:transcription cis-regulatory region binding"/>
    <property type="evidence" value="ECO:0007669"/>
    <property type="project" value="TreeGrafter"/>
</dbReference>
<dbReference type="OrthoDB" id="7618612at2"/>
<dbReference type="Proteomes" id="UP000661012">
    <property type="component" value="Unassembled WGS sequence"/>
</dbReference>
<evidence type="ECO:0000313" key="10">
    <source>
        <dbReference type="EMBL" id="MBD8107730.1"/>
    </source>
</evidence>
<comment type="pathway">
    <text evidence="1 7">Amine and polyamine biosynthesis; betaine biosynthesis via choline pathway [regulation].</text>
</comment>
<keyword evidence="5 7" id="KW-0804">Transcription</keyword>
<comment type="function">
    <text evidence="6">Repressor involved in the biosynthesis of the osmoprotectant glycine betaine. It represses transcription of the choline transporter BetT and the genes of BetAB involved in the synthesis of glycine betaine.</text>
</comment>
<comment type="function">
    <text evidence="7">Repressor involved in choline regulation of the bet genes.</text>
</comment>
<dbReference type="Pfam" id="PF00440">
    <property type="entry name" value="TetR_N"/>
    <property type="match status" value="1"/>
</dbReference>
<comment type="caution">
    <text evidence="11">The sequence shown here is derived from an EMBL/GenBank/DDBJ whole genome shotgun (WGS) entry which is preliminary data.</text>
</comment>
<dbReference type="PANTHER" id="PTHR30055:SF234">
    <property type="entry name" value="HTH-TYPE TRANSCRIPTIONAL REGULATOR BETI"/>
    <property type="match status" value="1"/>
</dbReference>
<dbReference type="PROSITE" id="PS50977">
    <property type="entry name" value="HTH_TETR_2"/>
    <property type="match status" value="1"/>
</dbReference>
<reference evidence="11 12" key="1">
    <citation type="journal article" date="2019" name="Sci. Rep.">
        <title>Differences in resource use lead to coexistence of seed-transmitted microbial populations.</title>
        <authorList>
            <person name="Torres-Cortes G."/>
            <person name="Garcia B.J."/>
            <person name="Compant S."/>
            <person name="Rezki S."/>
            <person name="Jones P."/>
            <person name="Preveaux A."/>
            <person name="Briand M."/>
            <person name="Roulet A."/>
            <person name="Bouchez O."/>
            <person name="Jacobson D."/>
            <person name="Barret M."/>
        </authorList>
    </citation>
    <scope>NUCLEOTIDE SEQUENCE [LARGE SCALE GENOMIC DNA]</scope>
    <source>
        <strain evidence="11 12">CFBP13511</strain>
    </source>
</reference>
<sequence length="191" mass="21100">MTRKAIPGQRREQLITAAFETIGDVGLAGVTLSQVASQAGMSTGIVSHYFGDKEGLLNATMRRILRDLHDAVAAQRAAAAPSPQAQLFAIIEGNFHASQTSGTSMRAWLDFWAASLHRPELRRLQRVNDHRLFSNICCQFRRELSRDEARKAARGLAAMIDGLWLRGSLTGLDFNARKASEIAFDYVESKL</sequence>
<dbReference type="InterPro" id="IPR009057">
    <property type="entry name" value="Homeodomain-like_sf"/>
</dbReference>
<organism evidence="11 12">
    <name type="scientific">Erwinia persicina</name>
    <dbReference type="NCBI Taxonomy" id="55211"/>
    <lineage>
        <taxon>Bacteria</taxon>
        <taxon>Pseudomonadati</taxon>
        <taxon>Pseudomonadota</taxon>
        <taxon>Gammaproteobacteria</taxon>
        <taxon>Enterobacterales</taxon>
        <taxon>Erwiniaceae</taxon>
        <taxon>Erwinia</taxon>
    </lineage>
</organism>
<dbReference type="InterPro" id="IPR039538">
    <property type="entry name" value="BetI_C"/>
</dbReference>
<keyword evidence="3 7" id="KW-0805">Transcription regulation</keyword>
<evidence type="ECO:0000313" key="12">
    <source>
        <dbReference type="Proteomes" id="UP000306393"/>
    </source>
</evidence>
<dbReference type="Pfam" id="PF13977">
    <property type="entry name" value="TetR_C_6"/>
    <property type="match status" value="1"/>
</dbReference>
<dbReference type="UniPathway" id="UPA00529"/>
<keyword evidence="4 7" id="KW-0238">DNA-binding</keyword>
<dbReference type="NCBIfam" id="NF001978">
    <property type="entry name" value="PRK00767.1"/>
    <property type="match status" value="1"/>
</dbReference>
<dbReference type="Gene3D" id="1.10.357.10">
    <property type="entry name" value="Tetracycline Repressor, domain 2"/>
    <property type="match status" value="1"/>
</dbReference>
<evidence type="ECO:0000256" key="7">
    <source>
        <dbReference type="HAMAP-Rule" id="MF_00768"/>
    </source>
</evidence>
<dbReference type="AlphaFoldDB" id="A0A3S7S957"/>
<dbReference type="KEGG" id="epe:CI789_19745"/>